<name>A0ACD0NNT5_9BASI</name>
<sequence>MSASNTFTPAKARSLYRSLHREIRKNVVNPQTRTERLKTALPVYLREVFSSSPSPAEAGTGRSPPPFGYKSPLSELSLKSRELEDLVTFLKGKRVHAELLERYNPTHGMTEQERVRATARRVGLDVPKEHTPSDQDQPPSDEAKAQYDEYEKVIRKRTGPLPPPEL</sequence>
<dbReference type="Proteomes" id="UP000245626">
    <property type="component" value="Unassembled WGS sequence"/>
</dbReference>
<organism evidence="1 2">
    <name type="scientific">Violaceomyces palustris</name>
    <dbReference type="NCBI Taxonomy" id="1673888"/>
    <lineage>
        <taxon>Eukaryota</taxon>
        <taxon>Fungi</taxon>
        <taxon>Dikarya</taxon>
        <taxon>Basidiomycota</taxon>
        <taxon>Ustilaginomycotina</taxon>
        <taxon>Ustilaginomycetes</taxon>
        <taxon>Violaceomycetales</taxon>
        <taxon>Violaceomycetaceae</taxon>
        <taxon>Violaceomyces</taxon>
    </lineage>
</organism>
<evidence type="ECO:0000313" key="1">
    <source>
        <dbReference type="EMBL" id="PWN47492.1"/>
    </source>
</evidence>
<gene>
    <name evidence="1" type="ORF">IE53DRAFT_390365</name>
</gene>
<dbReference type="EMBL" id="KZ820416">
    <property type="protein sequence ID" value="PWN47492.1"/>
    <property type="molecule type" value="Genomic_DNA"/>
</dbReference>
<accession>A0ACD0NNT5</accession>
<protein>
    <submittedName>
        <fullName evidence="1">Uncharacterized protein</fullName>
    </submittedName>
</protein>
<evidence type="ECO:0000313" key="2">
    <source>
        <dbReference type="Proteomes" id="UP000245626"/>
    </source>
</evidence>
<reference evidence="1 2" key="1">
    <citation type="journal article" date="2018" name="Mol. Biol. Evol.">
        <title>Broad Genomic Sampling Reveals a Smut Pathogenic Ancestry of the Fungal Clade Ustilaginomycotina.</title>
        <authorList>
            <person name="Kijpornyongpan T."/>
            <person name="Mondo S.J."/>
            <person name="Barry K."/>
            <person name="Sandor L."/>
            <person name="Lee J."/>
            <person name="Lipzen A."/>
            <person name="Pangilinan J."/>
            <person name="LaButti K."/>
            <person name="Hainaut M."/>
            <person name="Henrissat B."/>
            <person name="Grigoriev I.V."/>
            <person name="Spatafora J.W."/>
            <person name="Aime M.C."/>
        </authorList>
    </citation>
    <scope>NUCLEOTIDE SEQUENCE [LARGE SCALE GENOMIC DNA]</scope>
    <source>
        <strain evidence="1 2">SA 807</strain>
    </source>
</reference>
<keyword evidence="2" id="KW-1185">Reference proteome</keyword>
<proteinExistence type="predicted"/>